<feature type="non-terminal residue" evidence="1">
    <location>
        <position position="229"/>
    </location>
</feature>
<dbReference type="AlphaFoldDB" id="A0A9P8EEL2"/>
<evidence type="ECO:0000313" key="2">
    <source>
        <dbReference type="Proteomes" id="UP000779574"/>
    </source>
</evidence>
<sequence length="229" mass="25603">MQIQLFYSHFILATARDTQAKQMDRFDDQAAVILDLVEEYLSPCRAEHGPKPSYTSGKGLYPYTPLPQTQEYSFSLEYVVVPTLFAICLKIRHLGIRNRALQLLQSANRREAGQWSGELCHYADAIIHLKESMIGVSAPDSVNPLEIVIEEAGYLKVSLVCGRYRTEGDGLLEIVEYKGAGLPPLRLQKMKESVFPFKAGPTEFVDNTVSCGFSGRAEQQHRNGIQCSS</sequence>
<name>A0A9P8EEL2_AURME</name>
<dbReference type="EMBL" id="JAHFXF010000380">
    <property type="protein sequence ID" value="KAG9688902.1"/>
    <property type="molecule type" value="Genomic_DNA"/>
</dbReference>
<organism evidence="1 2">
    <name type="scientific">Aureobasidium melanogenum</name>
    <name type="common">Aureobasidium pullulans var. melanogenum</name>
    <dbReference type="NCBI Taxonomy" id="46634"/>
    <lineage>
        <taxon>Eukaryota</taxon>
        <taxon>Fungi</taxon>
        <taxon>Dikarya</taxon>
        <taxon>Ascomycota</taxon>
        <taxon>Pezizomycotina</taxon>
        <taxon>Dothideomycetes</taxon>
        <taxon>Dothideomycetidae</taxon>
        <taxon>Dothideales</taxon>
        <taxon>Saccotheciaceae</taxon>
        <taxon>Aureobasidium</taxon>
    </lineage>
</organism>
<accession>A0A9P8EEL2</accession>
<protein>
    <submittedName>
        <fullName evidence="1">Uncharacterized protein</fullName>
    </submittedName>
</protein>
<reference evidence="1" key="1">
    <citation type="journal article" date="2021" name="J Fungi (Basel)">
        <title>Virulence traits and population genomics of the black yeast Aureobasidium melanogenum.</title>
        <authorList>
            <person name="Cernosa A."/>
            <person name="Sun X."/>
            <person name="Gostincar C."/>
            <person name="Fang C."/>
            <person name="Gunde-Cimerman N."/>
            <person name="Song Z."/>
        </authorList>
    </citation>
    <scope>NUCLEOTIDE SEQUENCE</scope>
    <source>
        <strain evidence="1">EXF-9911</strain>
    </source>
</reference>
<proteinExistence type="predicted"/>
<dbReference type="Proteomes" id="UP000779574">
    <property type="component" value="Unassembled WGS sequence"/>
</dbReference>
<evidence type="ECO:0000313" key="1">
    <source>
        <dbReference type="EMBL" id="KAG9688902.1"/>
    </source>
</evidence>
<gene>
    <name evidence="1" type="ORF">KCU76_g9270</name>
</gene>
<reference evidence="1" key="2">
    <citation type="submission" date="2021-08" db="EMBL/GenBank/DDBJ databases">
        <authorList>
            <person name="Gostincar C."/>
            <person name="Sun X."/>
            <person name="Song Z."/>
            <person name="Gunde-Cimerman N."/>
        </authorList>
    </citation>
    <scope>NUCLEOTIDE SEQUENCE</scope>
    <source>
        <strain evidence="1">EXF-9911</strain>
    </source>
</reference>
<comment type="caution">
    <text evidence="1">The sequence shown here is derived from an EMBL/GenBank/DDBJ whole genome shotgun (WGS) entry which is preliminary data.</text>
</comment>